<dbReference type="Pfam" id="PF01638">
    <property type="entry name" value="HxlR"/>
    <property type="match status" value="1"/>
</dbReference>
<dbReference type="Gene3D" id="1.10.10.10">
    <property type="entry name" value="Winged helix-like DNA-binding domain superfamily/Winged helix DNA-binding domain"/>
    <property type="match status" value="1"/>
</dbReference>
<dbReference type="EMBL" id="PDEM01000033">
    <property type="protein sequence ID" value="PHZ83353.1"/>
    <property type="molecule type" value="Genomic_DNA"/>
</dbReference>
<dbReference type="PROSITE" id="PS51118">
    <property type="entry name" value="HTH_HXLR"/>
    <property type="match status" value="1"/>
</dbReference>
<name>A0A2G4YM11_9PROT</name>
<dbReference type="InterPro" id="IPR036388">
    <property type="entry name" value="WH-like_DNA-bd_sf"/>
</dbReference>
<sequence>MGPEYSEKKKTPGITAEPCGVPCPIERGMRILGGKWKASILWHLKDEPVRFNELTRQLDGASKKMINQRLTEMERQGLVIRTVLKEKPIAVSYRISTEGRSALHILEALKEWALDKAL</sequence>
<evidence type="ECO:0000313" key="5">
    <source>
        <dbReference type="EMBL" id="PHZ83353.1"/>
    </source>
</evidence>
<accession>A0A2G4YM11</accession>
<dbReference type="InterPro" id="IPR002577">
    <property type="entry name" value="HTH_HxlR"/>
</dbReference>
<dbReference type="SUPFAM" id="SSF46785">
    <property type="entry name" value="Winged helix' DNA-binding domain"/>
    <property type="match status" value="1"/>
</dbReference>
<reference evidence="5 6" key="1">
    <citation type="submission" date="2017-10" db="EMBL/GenBank/DDBJ databases">
        <title>Frigbacter circumglobatus gen. nov. sp. nov., isolated from sediment cultured in situ.</title>
        <authorList>
            <person name="Zhao Z."/>
        </authorList>
    </citation>
    <scope>NUCLEOTIDE SEQUENCE [LARGE SCALE GENOMIC DNA]</scope>
    <source>
        <strain evidence="5 6">ZYL</strain>
    </source>
</reference>
<dbReference type="InParanoid" id="A0A2G4YM11"/>
<dbReference type="OrthoDB" id="9800350at2"/>
<evidence type="ECO:0000256" key="3">
    <source>
        <dbReference type="ARBA" id="ARBA00023163"/>
    </source>
</evidence>
<comment type="caution">
    <text evidence="5">The sequence shown here is derived from an EMBL/GenBank/DDBJ whole genome shotgun (WGS) entry which is preliminary data.</text>
</comment>
<dbReference type="AlphaFoldDB" id="A0A2G4YM11"/>
<organism evidence="5 6">
    <name type="scientific">Paremcibacter congregatus</name>
    <dbReference type="NCBI Taxonomy" id="2043170"/>
    <lineage>
        <taxon>Bacteria</taxon>
        <taxon>Pseudomonadati</taxon>
        <taxon>Pseudomonadota</taxon>
        <taxon>Alphaproteobacteria</taxon>
        <taxon>Emcibacterales</taxon>
        <taxon>Emcibacteraceae</taxon>
        <taxon>Paremcibacter</taxon>
    </lineage>
</organism>
<feature type="domain" description="HTH hxlR-type" evidence="4">
    <location>
        <begin position="23"/>
        <end position="118"/>
    </location>
</feature>
<dbReference type="PANTHER" id="PTHR33204:SF29">
    <property type="entry name" value="TRANSCRIPTIONAL REGULATOR"/>
    <property type="match status" value="1"/>
</dbReference>
<dbReference type="Proteomes" id="UP000229730">
    <property type="component" value="Unassembled WGS sequence"/>
</dbReference>
<protein>
    <submittedName>
        <fullName evidence="5">Transcriptional regulator</fullName>
    </submittedName>
</protein>
<evidence type="ECO:0000256" key="1">
    <source>
        <dbReference type="ARBA" id="ARBA00023015"/>
    </source>
</evidence>
<dbReference type="RefSeq" id="WP_099475246.1">
    <property type="nucleotide sequence ID" value="NZ_CP041025.1"/>
</dbReference>
<proteinExistence type="predicted"/>
<dbReference type="FunCoup" id="A0A2G4YM11">
    <property type="interactions" value="71"/>
</dbReference>
<gene>
    <name evidence="5" type="ORF">CRD36_17455</name>
</gene>
<dbReference type="GO" id="GO:0003677">
    <property type="term" value="F:DNA binding"/>
    <property type="evidence" value="ECO:0007669"/>
    <property type="project" value="UniProtKB-KW"/>
</dbReference>
<dbReference type="InterPro" id="IPR036390">
    <property type="entry name" value="WH_DNA-bd_sf"/>
</dbReference>
<keyword evidence="1" id="KW-0805">Transcription regulation</keyword>
<keyword evidence="6" id="KW-1185">Reference proteome</keyword>
<evidence type="ECO:0000259" key="4">
    <source>
        <dbReference type="PROSITE" id="PS51118"/>
    </source>
</evidence>
<evidence type="ECO:0000256" key="2">
    <source>
        <dbReference type="ARBA" id="ARBA00023125"/>
    </source>
</evidence>
<keyword evidence="2" id="KW-0238">DNA-binding</keyword>
<dbReference type="PANTHER" id="PTHR33204">
    <property type="entry name" value="TRANSCRIPTIONAL REGULATOR, MARR FAMILY"/>
    <property type="match status" value="1"/>
</dbReference>
<evidence type="ECO:0000313" key="6">
    <source>
        <dbReference type="Proteomes" id="UP000229730"/>
    </source>
</evidence>
<keyword evidence="3" id="KW-0804">Transcription</keyword>